<dbReference type="SUPFAM" id="SSF75553">
    <property type="entry name" value="Smc hinge domain"/>
    <property type="match status" value="1"/>
</dbReference>
<protein>
    <recommendedName>
        <fullName evidence="11">Structural maintenance of chromosomes protein</fullName>
    </recommendedName>
</protein>
<keyword evidence="4" id="KW-0547">Nucleotide-binding</keyword>
<evidence type="ECO:0000256" key="8">
    <source>
        <dbReference type="ARBA" id="ARBA00023067"/>
    </source>
</evidence>
<dbReference type="CDD" id="cd03273">
    <property type="entry name" value="ABC_SMC2_euk"/>
    <property type="match status" value="1"/>
</dbReference>
<keyword evidence="7 12" id="KW-0175">Coiled coil</keyword>
<evidence type="ECO:0000256" key="13">
    <source>
        <dbReference type="SAM" id="MobiDB-lite"/>
    </source>
</evidence>
<evidence type="ECO:0000256" key="9">
    <source>
        <dbReference type="ARBA" id="ARBA00023242"/>
    </source>
</evidence>
<evidence type="ECO:0000256" key="6">
    <source>
        <dbReference type="ARBA" id="ARBA00022840"/>
    </source>
</evidence>
<evidence type="ECO:0000256" key="3">
    <source>
        <dbReference type="ARBA" id="ARBA00022618"/>
    </source>
</evidence>
<dbReference type="InterPro" id="IPR003395">
    <property type="entry name" value="RecF/RecN/SMC_N"/>
</dbReference>
<dbReference type="Pfam" id="PF06470">
    <property type="entry name" value="SMC_hinge"/>
    <property type="match status" value="1"/>
</dbReference>
<evidence type="ECO:0000256" key="11">
    <source>
        <dbReference type="PIRNR" id="PIRNR005719"/>
    </source>
</evidence>
<evidence type="ECO:0000313" key="15">
    <source>
        <dbReference type="EMBL" id="EOO03967.1"/>
    </source>
</evidence>
<sequence length="1180" mass="132894">MRVTEVIIDGFKSYAVRTVISGWDESFNSITGLNGSGKSNILDSICFVLGITNMSTVRAQNLQDLIYKRGQAGVTKASVTIVFDNRDKKTSPIGFEEYATISVTRQIVLGGTSKYLINGHRAQQQTVQNLFQSVQLNINNPNFLIMQGKITKVLNMKAVEILAMIEEAAGTRMFEDRRDKALKTMAKKDLKLQEIRELLQEEIEPKLEKLRTEKRAFLDFQQTQNDLERLTRVVVAHDYVRYQEKLEQSAADLEGKKQRQKDLEDSAVRLKSEIAHLEEDVQRVKSQRDKELRKGAKAQALEEDVKKHSNELVRLATVIDLKKSSLAEERERRTAGEKSVAELESALKEKTKAYEKIKAKYDSAKEEQEKQSQEAEAKEELLQTLQTGVASKEGQENGYQGQLQDARNRVTASVTEQEQAKIKIAHLEKRIKEEEPRAKKAKEQNAGLLKETDVLKSQAQKLEKELGKLGFQPGAEEDMYKKESTLQQTIRNLRQESDGLKRKVAGIDFNYADPTPNFDRSKVKGLVAQLFTLDKEHTRAGTALEICAGGRLYNVVVDTEVTGTQLLQNGKLRKRVTIIPLNKISTFRASAETIATAQKIAPGKVDLALSLVGYDDEVSAAMDYVFGNTLICADADTAKRVTFDPNVRMRSITLEGDSYDPSGTLSGGSSPNSSGVLVTLQKLNEITRQLKEAERSLSELQGQISREKSKLDQARKIKQELDLKSHEIKLAEEQINGNSSSSIIQEVANMKETITQLQNESKEAKKRQAEASADVKRIEKDMKDFDNNKDGKLVELQSSLDKLRSSLEKHAASVKSLQKELQGAQLDSEQVSGDLAAAREQLQEIDLAIKSQQDEIADISKQRDELKEVHDSVQLRLDEERAKLSIFDDELRALEEATRSKNARIAEEGLEMQKLGHQVEKFHKEQQNAVQAVAHMENEHEWIAEEKDNFGRSGTPYDFKGQNISECKSTLKNLTERFQGMKKKINPKVMNMIDSVEKKELSLKHMMKTVIRDKRKIEETIISLDDYKKKALHETWEKVNRDFGEIFSEILPGGSFAKLDPPEGKTISDGLEVKVCLGKVWKQSLTELSGGQRSLIALSLIMALLQFKPAPMYILDEVDAALDLSHTQNIGRLIKTRFKGSQFIVVSLKDGMFQNANRIFRTRFSEGTSMVQALTPADMR</sequence>
<gene>
    <name evidence="15" type="ORF">UCRPA7_477</name>
</gene>
<dbReference type="PANTHER" id="PTHR43977">
    <property type="entry name" value="STRUCTURAL MAINTENANCE OF CHROMOSOMES PROTEIN 3"/>
    <property type="match status" value="1"/>
</dbReference>
<feature type="compositionally biased region" description="Polar residues" evidence="13">
    <location>
        <begin position="661"/>
        <end position="673"/>
    </location>
</feature>
<dbReference type="GO" id="GO:0005524">
    <property type="term" value="F:ATP binding"/>
    <property type="evidence" value="ECO:0007669"/>
    <property type="project" value="UniProtKB-KW"/>
</dbReference>
<keyword evidence="3" id="KW-0132">Cell division</keyword>
<dbReference type="KEGG" id="tmn:UCRPA7_477"/>
<feature type="coiled-coil region" evidence="12">
    <location>
        <begin position="424"/>
        <end position="503"/>
    </location>
</feature>
<dbReference type="EMBL" id="KB932812">
    <property type="protein sequence ID" value="EOO03967.1"/>
    <property type="molecule type" value="Genomic_DNA"/>
</dbReference>
<dbReference type="HOGENOM" id="CLU_001042_9_0_1"/>
<dbReference type="GeneID" id="19325254"/>
<dbReference type="FunFam" id="1.20.1060.20:FF:000005">
    <property type="entry name" value="Structural maintenance of chromosomes 2"/>
    <property type="match status" value="1"/>
</dbReference>
<evidence type="ECO:0000256" key="7">
    <source>
        <dbReference type="ARBA" id="ARBA00023054"/>
    </source>
</evidence>
<dbReference type="Gene3D" id="3.30.70.1620">
    <property type="match status" value="1"/>
</dbReference>
<dbReference type="Pfam" id="PF02463">
    <property type="entry name" value="SMC_N"/>
    <property type="match status" value="1"/>
</dbReference>
<dbReference type="GO" id="GO:0031981">
    <property type="term" value="C:nuclear lumen"/>
    <property type="evidence" value="ECO:0007669"/>
    <property type="project" value="UniProtKB-ARBA"/>
</dbReference>
<dbReference type="OrthoDB" id="10255539at2759"/>
<keyword evidence="8" id="KW-0226">DNA condensation</keyword>
<keyword evidence="9 11" id="KW-0539">Nucleus</keyword>
<evidence type="ECO:0000256" key="10">
    <source>
        <dbReference type="ARBA" id="ARBA00023306"/>
    </source>
</evidence>
<dbReference type="GO" id="GO:0051301">
    <property type="term" value="P:cell division"/>
    <property type="evidence" value="ECO:0007669"/>
    <property type="project" value="UniProtKB-KW"/>
</dbReference>
<dbReference type="SMART" id="SM00968">
    <property type="entry name" value="SMC_hinge"/>
    <property type="match status" value="1"/>
</dbReference>
<comment type="subcellular location">
    <subcellularLocation>
        <location evidence="1 11">Nucleus</location>
    </subcellularLocation>
</comment>
<feature type="region of interest" description="Disordered" evidence="13">
    <location>
        <begin position="654"/>
        <end position="673"/>
    </location>
</feature>
<dbReference type="FunFam" id="3.40.50.300:FF:000278">
    <property type="entry name" value="Structural maintenance of chromosomes 2"/>
    <property type="match status" value="1"/>
</dbReference>
<dbReference type="GO" id="GO:0007076">
    <property type="term" value="P:mitotic chromosome condensation"/>
    <property type="evidence" value="ECO:0007669"/>
    <property type="project" value="UniProtKB-ARBA"/>
</dbReference>
<dbReference type="FunFam" id="3.40.50.300:FF:000385">
    <property type="entry name" value="Structural maintenance of chromosomes 2"/>
    <property type="match status" value="1"/>
</dbReference>
<dbReference type="InterPro" id="IPR027120">
    <property type="entry name" value="Smc2_ABC"/>
</dbReference>
<evidence type="ECO:0000256" key="5">
    <source>
        <dbReference type="ARBA" id="ARBA00022776"/>
    </source>
</evidence>
<dbReference type="SUPFAM" id="SSF52540">
    <property type="entry name" value="P-loop containing nucleoside triphosphate hydrolases"/>
    <property type="match status" value="1"/>
</dbReference>
<dbReference type="eggNOG" id="KOG0933">
    <property type="taxonomic scope" value="Eukaryota"/>
</dbReference>
<evidence type="ECO:0000256" key="4">
    <source>
        <dbReference type="ARBA" id="ARBA00022741"/>
    </source>
</evidence>
<feature type="coiled-coil region" evidence="12">
    <location>
        <begin position="676"/>
        <end position="897"/>
    </location>
</feature>
<evidence type="ECO:0000259" key="14">
    <source>
        <dbReference type="SMART" id="SM00968"/>
    </source>
</evidence>
<dbReference type="Gene3D" id="3.40.50.300">
    <property type="entry name" value="P-loop containing nucleotide triphosphate hydrolases"/>
    <property type="match status" value="2"/>
</dbReference>
<dbReference type="GO" id="GO:0000796">
    <property type="term" value="C:condensin complex"/>
    <property type="evidence" value="ECO:0007669"/>
    <property type="project" value="UniProtKB-ARBA"/>
</dbReference>
<comment type="similarity">
    <text evidence="2">Belongs to the SMC family. SMC2 subfamily.</text>
</comment>
<feature type="coiled-coil region" evidence="12">
    <location>
        <begin position="239"/>
        <end position="385"/>
    </location>
</feature>
<accession>R8BXA0</accession>
<dbReference type="GO" id="GO:0016887">
    <property type="term" value="F:ATP hydrolysis activity"/>
    <property type="evidence" value="ECO:0007669"/>
    <property type="project" value="InterPro"/>
</dbReference>
<dbReference type="InterPro" id="IPR024704">
    <property type="entry name" value="SMC"/>
</dbReference>
<evidence type="ECO:0000313" key="16">
    <source>
        <dbReference type="Proteomes" id="UP000014074"/>
    </source>
</evidence>
<dbReference type="InterPro" id="IPR010935">
    <property type="entry name" value="SMC_hinge"/>
</dbReference>
<proteinExistence type="inferred from homology"/>
<evidence type="ECO:0000256" key="2">
    <source>
        <dbReference type="ARBA" id="ARBA00005231"/>
    </source>
</evidence>
<evidence type="ECO:0000256" key="12">
    <source>
        <dbReference type="SAM" id="Coils"/>
    </source>
</evidence>
<dbReference type="GO" id="GO:0000793">
    <property type="term" value="C:condensed chromosome"/>
    <property type="evidence" value="ECO:0007669"/>
    <property type="project" value="UniProtKB-ARBA"/>
</dbReference>
<dbReference type="InterPro" id="IPR027417">
    <property type="entry name" value="P-loop_NTPase"/>
</dbReference>
<keyword evidence="16" id="KW-1185">Reference proteome</keyword>
<name>R8BXA0_PHAM7</name>
<keyword evidence="5" id="KW-0498">Mitosis</keyword>
<dbReference type="InterPro" id="IPR036277">
    <property type="entry name" value="SMC_hinge_sf"/>
</dbReference>
<organism evidence="15 16">
    <name type="scientific">Phaeoacremonium minimum (strain UCR-PA7)</name>
    <name type="common">Esca disease fungus</name>
    <name type="synonym">Togninia minima</name>
    <dbReference type="NCBI Taxonomy" id="1286976"/>
    <lineage>
        <taxon>Eukaryota</taxon>
        <taxon>Fungi</taxon>
        <taxon>Dikarya</taxon>
        <taxon>Ascomycota</taxon>
        <taxon>Pezizomycotina</taxon>
        <taxon>Sordariomycetes</taxon>
        <taxon>Sordariomycetidae</taxon>
        <taxon>Togniniales</taxon>
        <taxon>Togniniaceae</taxon>
        <taxon>Phaeoacremonium</taxon>
    </lineage>
</organism>
<dbReference type="AlphaFoldDB" id="R8BXA0"/>
<evidence type="ECO:0000256" key="1">
    <source>
        <dbReference type="ARBA" id="ARBA00004123"/>
    </source>
</evidence>
<dbReference type="Proteomes" id="UP000014074">
    <property type="component" value="Unassembled WGS sequence"/>
</dbReference>
<feature type="domain" description="SMC hinge" evidence="14">
    <location>
        <begin position="521"/>
        <end position="642"/>
    </location>
</feature>
<dbReference type="RefSeq" id="XP_007911263.1">
    <property type="nucleotide sequence ID" value="XM_007913072.1"/>
</dbReference>
<reference evidence="16" key="1">
    <citation type="journal article" date="2013" name="Genome Announc.">
        <title>Draft genome sequence of the ascomycete Phaeoacremonium aleophilum strain UCR-PA7, a causal agent of the esca disease complex in grapevines.</title>
        <authorList>
            <person name="Blanco-Ulate B."/>
            <person name="Rolshausen P."/>
            <person name="Cantu D."/>
        </authorList>
    </citation>
    <scope>NUCLEOTIDE SEQUENCE [LARGE SCALE GENOMIC DNA]</scope>
    <source>
        <strain evidence="16">UCR-PA7</strain>
    </source>
</reference>
<dbReference type="PIRSF" id="PIRSF005719">
    <property type="entry name" value="SMC"/>
    <property type="match status" value="1"/>
</dbReference>
<dbReference type="Gene3D" id="1.20.1060.20">
    <property type="match status" value="1"/>
</dbReference>
<keyword evidence="10" id="KW-0131">Cell cycle</keyword>
<keyword evidence="6" id="KW-0067">ATP-binding</keyword>